<reference evidence="6" key="1">
    <citation type="journal article" date="2019" name="Int. J. Syst. Evol. Microbiol.">
        <title>The Global Catalogue of Microorganisms (GCM) 10K type strain sequencing project: providing services to taxonomists for standard genome sequencing and annotation.</title>
        <authorList>
            <consortium name="The Broad Institute Genomics Platform"/>
            <consortium name="The Broad Institute Genome Sequencing Center for Infectious Disease"/>
            <person name="Wu L."/>
            <person name="Ma J."/>
        </authorList>
    </citation>
    <scope>NUCLEOTIDE SEQUENCE [LARGE SCALE GENOMIC DNA]</scope>
    <source>
        <strain evidence="6">KCTC 52298</strain>
    </source>
</reference>
<dbReference type="RefSeq" id="WP_210353634.1">
    <property type="nucleotide sequence ID" value="NZ_JAEQMU010000001.1"/>
</dbReference>
<dbReference type="InterPro" id="IPR009057">
    <property type="entry name" value="Homeodomain-like_sf"/>
</dbReference>
<dbReference type="PANTHER" id="PTHR43280:SF32">
    <property type="entry name" value="TRANSCRIPTIONAL REGULATORY PROTEIN"/>
    <property type="match status" value="1"/>
</dbReference>
<evidence type="ECO:0000259" key="4">
    <source>
        <dbReference type="PROSITE" id="PS01124"/>
    </source>
</evidence>
<evidence type="ECO:0000313" key="6">
    <source>
        <dbReference type="Proteomes" id="UP001597440"/>
    </source>
</evidence>
<proteinExistence type="predicted"/>
<dbReference type="Proteomes" id="UP001597440">
    <property type="component" value="Unassembled WGS sequence"/>
</dbReference>
<dbReference type="Pfam" id="PF12833">
    <property type="entry name" value="HTH_18"/>
    <property type="match status" value="1"/>
</dbReference>
<sequence>MERTEQELLKRSKEITQNYLQFLDRHISEVVSGKLLDFMEINEIAARLFVSHKHLTDTIQKETGHHPCYFYDFKIIEQAKCMLLENDRSVAEVAKKLTYDPSNFSKFFKKFVGQTPGLFQKENKSSEKFTTK</sequence>
<evidence type="ECO:0000256" key="1">
    <source>
        <dbReference type="ARBA" id="ARBA00023015"/>
    </source>
</evidence>
<protein>
    <submittedName>
        <fullName evidence="5">Helix-turn-helix domain-containing protein</fullName>
    </submittedName>
</protein>
<name>A0ABW5L3H4_9SPHI</name>
<feature type="domain" description="HTH araC/xylS-type" evidence="4">
    <location>
        <begin position="17"/>
        <end position="122"/>
    </location>
</feature>
<evidence type="ECO:0000256" key="3">
    <source>
        <dbReference type="ARBA" id="ARBA00023163"/>
    </source>
</evidence>
<keyword evidence="1" id="KW-0805">Transcription regulation</keyword>
<dbReference type="EMBL" id="JBHULD010000014">
    <property type="protein sequence ID" value="MFD2555279.1"/>
    <property type="molecule type" value="Genomic_DNA"/>
</dbReference>
<keyword evidence="6" id="KW-1185">Reference proteome</keyword>
<dbReference type="PROSITE" id="PS01124">
    <property type="entry name" value="HTH_ARAC_FAMILY_2"/>
    <property type="match status" value="1"/>
</dbReference>
<keyword evidence="2" id="KW-0238">DNA-binding</keyword>
<evidence type="ECO:0000256" key="2">
    <source>
        <dbReference type="ARBA" id="ARBA00023125"/>
    </source>
</evidence>
<accession>A0ABW5L3H4</accession>
<keyword evidence="3" id="KW-0804">Transcription</keyword>
<dbReference type="Gene3D" id="1.10.10.60">
    <property type="entry name" value="Homeodomain-like"/>
    <property type="match status" value="1"/>
</dbReference>
<dbReference type="PANTHER" id="PTHR43280">
    <property type="entry name" value="ARAC-FAMILY TRANSCRIPTIONAL REGULATOR"/>
    <property type="match status" value="1"/>
</dbReference>
<comment type="caution">
    <text evidence="5">The sequence shown here is derived from an EMBL/GenBank/DDBJ whole genome shotgun (WGS) entry which is preliminary data.</text>
</comment>
<dbReference type="SUPFAM" id="SSF46689">
    <property type="entry name" value="Homeodomain-like"/>
    <property type="match status" value="1"/>
</dbReference>
<dbReference type="InterPro" id="IPR018060">
    <property type="entry name" value="HTH_AraC"/>
</dbReference>
<gene>
    <name evidence="5" type="ORF">ACFSQW_12805</name>
</gene>
<organism evidence="5 6">
    <name type="scientific">Sphingobacterium tabacisoli</name>
    <dbReference type="NCBI Taxonomy" id="2044855"/>
    <lineage>
        <taxon>Bacteria</taxon>
        <taxon>Pseudomonadati</taxon>
        <taxon>Bacteroidota</taxon>
        <taxon>Sphingobacteriia</taxon>
        <taxon>Sphingobacteriales</taxon>
        <taxon>Sphingobacteriaceae</taxon>
        <taxon>Sphingobacterium</taxon>
    </lineage>
</organism>
<dbReference type="SMART" id="SM00342">
    <property type="entry name" value="HTH_ARAC"/>
    <property type="match status" value="1"/>
</dbReference>
<evidence type="ECO:0000313" key="5">
    <source>
        <dbReference type="EMBL" id="MFD2555279.1"/>
    </source>
</evidence>